<evidence type="ECO:0000256" key="1">
    <source>
        <dbReference type="SAM" id="MobiDB-lite"/>
    </source>
</evidence>
<feature type="region of interest" description="Disordered" evidence="1">
    <location>
        <begin position="220"/>
        <end position="307"/>
    </location>
</feature>
<feature type="region of interest" description="Disordered" evidence="1">
    <location>
        <begin position="129"/>
        <end position="157"/>
    </location>
</feature>
<feature type="region of interest" description="Disordered" evidence="1">
    <location>
        <begin position="1"/>
        <end position="33"/>
    </location>
</feature>
<accession>A0A8A3P7Q2</accession>
<dbReference type="EMBL" id="CP063406">
    <property type="protein sequence ID" value="QSZ31831.1"/>
    <property type="molecule type" value="Genomic_DNA"/>
</dbReference>
<feature type="compositionally biased region" description="Pro residues" evidence="1">
    <location>
        <begin position="333"/>
        <end position="351"/>
    </location>
</feature>
<feature type="compositionally biased region" description="Polar residues" evidence="1">
    <location>
        <begin position="220"/>
        <end position="235"/>
    </location>
</feature>
<name>A0A8A3P7Q2_9HELO</name>
<evidence type="ECO:0000313" key="3">
    <source>
        <dbReference type="Proteomes" id="UP000672032"/>
    </source>
</evidence>
<sequence>MAYNPSKRSAFVDDDNDDSGDEEGEEEEEEEESVFLAAADRPCNTLYVTTDTDTHTLSGLSPTRRIESVKSRLINLLRRQNLIIPHPQYECTISYAGRELGFEETLKGCHIGHQATGNAILEDEYDRSRNLHEQEPERSKCVRSSLGSSDSKKDEEQADILLESAPVLKKQRSLRLTAEDDVIFCPPPSSPYDTLAYTNVQRENTKGSWHRDYDYYKNVNDNPPTTRGHGSSPTACSRFDSGKFKLPGTSPKSSSLPSSPILESFNPFYTRTSPHLPPDPRLHSPSPLLSPPSTYTSTSTSPQEQKPYQLSHIPLFYVYYDLSPPKSSLPASEPTPTPTPTPPKSPVPPLPSSRLTARTPPRTPTKRTKLKSPTYYSSHKPLPKGKTLTGAIFIPSFAHKNLPKALRGCRTVTQLIQVQGWKMTDEEWRTVRRVLEREVDEERRGGGKVDEVRGARGNLEVLVRRMMVEWEEGAREAAGGN</sequence>
<keyword evidence="3" id="KW-1185">Reference proteome</keyword>
<feature type="compositionally biased region" description="Low complexity" evidence="1">
    <location>
        <begin position="283"/>
        <end position="302"/>
    </location>
</feature>
<reference evidence="2" key="1">
    <citation type="submission" date="2020-10" db="EMBL/GenBank/DDBJ databases">
        <title>Genome Sequence of Monilinia vaccinii-corymbosi Sheds Light on Mummy Berry Disease Infection of Blueberry and Mating Type.</title>
        <authorList>
            <person name="Yow A.G."/>
            <person name="Zhang Y."/>
            <person name="Bansal K."/>
            <person name="Eacker S.M."/>
            <person name="Sullivan S."/>
            <person name="Liachko I."/>
            <person name="Cubeta M.A."/>
            <person name="Rollins J.A."/>
            <person name="Ashrafi H."/>
        </authorList>
    </citation>
    <scope>NUCLEOTIDE SEQUENCE</scope>
    <source>
        <strain evidence="2">RL-1</strain>
    </source>
</reference>
<dbReference type="Proteomes" id="UP000672032">
    <property type="component" value="Chromosome 2"/>
</dbReference>
<gene>
    <name evidence="2" type="ORF">DSL72_001400</name>
</gene>
<dbReference type="OrthoDB" id="3548282at2759"/>
<protein>
    <submittedName>
        <fullName evidence="2">Uncharacterized protein</fullName>
    </submittedName>
</protein>
<organism evidence="2 3">
    <name type="scientific">Monilinia vaccinii-corymbosi</name>
    <dbReference type="NCBI Taxonomy" id="61207"/>
    <lineage>
        <taxon>Eukaryota</taxon>
        <taxon>Fungi</taxon>
        <taxon>Dikarya</taxon>
        <taxon>Ascomycota</taxon>
        <taxon>Pezizomycotina</taxon>
        <taxon>Leotiomycetes</taxon>
        <taxon>Helotiales</taxon>
        <taxon>Sclerotiniaceae</taxon>
        <taxon>Monilinia</taxon>
    </lineage>
</organism>
<proteinExistence type="predicted"/>
<feature type="compositionally biased region" description="Acidic residues" evidence="1">
    <location>
        <begin position="12"/>
        <end position="33"/>
    </location>
</feature>
<dbReference type="AlphaFoldDB" id="A0A8A3P7Q2"/>
<feature type="region of interest" description="Disordered" evidence="1">
    <location>
        <begin position="327"/>
        <end position="382"/>
    </location>
</feature>
<feature type="compositionally biased region" description="Low complexity" evidence="1">
    <location>
        <begin position="246"/>
        <end position="264"/>
    </location>
</feature>
<feature type="compositionally biased region" description="Basic and acidic residues" evidence="1">
    <location>
        <begin position="129"/>
        <end position="140"/>
    </location>
</feature>
<evidence type="ECO:0000313" key="2">
    <source>
        <dbReference type="EMBL" id="QSZ31831.1"/>
    </source>
</evidence>